<dbReference type="InterPro" id="IPR037523">
    <property type="entry name" value="VOC_core"/>
</dbReference>
<dbReference type="SUPFAM" id="SSF54593">
    <property type="entry name" value="Glyoxalase/Bleomycin resistance protein/Dihydroxybiphenyl dioxygenase"/>
    <property type="match status" value="1"/>
</dbReference>
<dbReference type="EMBL" id="FLUN01000001">
    <property type="protein sequence ID" value="SBW09977.1"/>
    <property type="molecule type" value="Genomic_DNA"/>
</dbReference>
<name>A0A212KEB0_9FIRM</name>
<reference evidence="3" key="1">
    <citation type="submission" date="2016-04" db="EMBL/GenBank/DDBJ databases">
        <authorList>
            <person name="Evans L.H."/>
            <person name="Alamgir A."/>
            <person name="Owens N."/>
            <person name="Weber N.D."/>
            <person name="Virtaneva K."/>
            <person name="Barbian K."/>
            <person name="Babar A."/>
            <person name="Rosenke K."/>
        </authorList>
    </citation>
    <scope>NUCLEOTIDE SEQUENCE</scope>
    <source>
        <strain evidence="3">86</strain>
    </source>
</reference>
<dbReference type="PANTHER" id="PTHR43048:SF3">
    <property type="entry name" value="METHYLMALONYL-COA EPIMERASE, MITOCHONDRIAL"/>
    <property type="match status" value="1"/>
</dbReference>
<dbReference type="CDD" id="cd06587">
    <property type="entry name" value="VOC"/>
    <property type="match status" value="1"/>
</dbReference>
<dbReference type="PROSITE" id="PS51819">
    <property type="entry name" value="VOC"/>
    <property type="match status" value="1"/>
</dbReference>
<keyword evidence="1" id="KW-0479">Metal-binding</keyword>
<dbReference type="InterPro" id="IPR004360">
    <property type="entry name" value="Glyas_Fos-R_dOase_dom"/>
</dbReference>
<sequence length="128" mass="14138">MSIASHTKGLQHLGLPTNDMEATLTFYQSLGFTLAHSTVNNGEKVCFLTLGSLCVETYENGQAVEKPGAIDHLCLDVDDVDAAFEAVKTAGYVPLEDEIKFLPFWEKGVRFFNILGPNREKIEFGQIL</sequence>
<accession>A0A212KEB0</accession>
<dbReference type="GO" id="GO:0046872">
    <property type="term" value="F:metal ion binding"/>
    <property type="evidence" value="ECO:0007669"/>
    <property type="project" value="UniProtKB-KW"/>
</dbReference>
<gene>
    <name evidence="3" type="ORF">KL86CLO1_12793</name>
</gene>
<protein>
    <recommendedName>
        <fullName evidence="2">VOC domain-containing protein</fullName>
    </recommendedName>
</protein>
<dbReference type="GO" id="GO:0046491">
    <property type="term" value="P:L-methylmalonyl-CoA metabolic process"/>
    <property type="evidence" value="ECO:0007669"/>
    <property type="project" value="TreeGrafter"/>
</dbReference>
<organism evidence="3">
    <name type="scientific">uncultured Eubacteriales bacterium</name>
    <dbReference type="NCBI Taxonomy" id="172733"/>
    <lineage>
        <taxon>Bacteria</taxon>
        <taxon>Bacillati</taxon>
        <taxon>Bacillota</taxon>
        <taxon>Clostridia</taxon>
        <taxon>Eubacteriales</taxon>
        <taxon>environmental samples</taxon>
    </lineage>
</organism>
<dbReference type="Gene3D" id="3.10.180.10">
    <property type="entry name" value="2,3-Dihydroxybiphenyl 1,2-Dioxygenase, domain 1"/>
    <property type="match status" value="1"/>
</dbReference>
<dbReference type="InterPro" id="IPR051785">
    <property type="entry name" value="MMCE/EMCE_epimerase"/>
</dbReference>
<dbReference type="PANTHER" id="PTHR43048">
    <property type="entry name" value="METHYLMALONYL-COA EPIMERASE"/>
    <property type="match status" value="1"/>
</dbReference>
<dbReference type="Pfam" id="PF00903">
    <property type="entry name" value="Glyoxalase"/>
    <property type="match status" value="1"/>
</dbReference>
<evidence type="ECO:0000256" key="1">
    <source>
        <dbReference type="ARBA" id="ARBA00022723"/>
    </source>
</evidence>
<dbReference type="GO" id="GO:0004493">
    <property type="term" value="F:methylmalonyl-CoA epimerase activity"/>
    <property type="evidence" value="ECO:0007669"/>
    <property type="project" value="TreeGrafter"/>
</dbReference>
<dbReference type="InterPro" id="IPR029068">
    <property type="entry name" value="Glyas_Bleomycin-R_OHBP_Dase"/>
</dbReference>
<proteinExistence type="predicted"/>
<evidence type="ECO:0000259" key="2">
    <source>
        <dbReference type="PROSITE" id="PS51819"/>
    </source>
</evidence>
<dbReference type="AlphaFoldDB" id="A0A212KEB0"/>
<evidence type="ECO:0000313" key="3">
    <source>
        <dbReference type="EMBL" id="SBW09977.1"/>
    </source>
</evidence>
<feature type="domain" description="VOC" evidence="2">
    <location>
        <begin position="9"/>
        <end position="127"/>
    </location>
</feature>